<dbReference type="VEuPathDB" id="FungiDB:F503_08365"/>
<evidence type="ECO:0000313" key="1">
    <source>
        <dbReference type="EMBL" id="EPE05834.1"/>
    </source>
</evidence>
<dbReference type="Proteomes" id="UP000016923">
    <property type="component" value="Unassembled WGS sequence"/>
</dbReference>
<keyword evidence="2" id="KW-1185">Reference proteome</keyword>
<proteinExistence type="predicted"/>
<dbReference type="EMBL" id="KE148155">
    <property type="protein sequence ID" value="EPE05834.1"/>
    <property type="molecule type" value="Genomic_DNA"/>
</dbReference>
<organism evidence="1 2">
    <name type="scientific">Ophiostoma piceae (strain UAMH 11346)</name>
    <name type="common">Sap stain fungus</name>
    <dbReference type="NCBI Taxonomy" id="1262450"/>
    <lineage>
        <taxon>Eukaryota</taxon>
        <taxon>Fungi</taxon>
        <taxon>Dikarya</taxon>
        <taxon>Ascomycota</taxon>
        <taxon>Pezizomycotina</taxon>
        <taxon>Sordariomycetes</taxon>
        <taxon>Sordariomycetidae</taxon>
        <taxon>Ophiostomatales</taxon>
        <taxon>Ophiostomataceae</taxon>
        <taxon>Ophiostoma</taxon>
    </lineage>
</organism>
<accession>S3BX57</accession>
<reference evidence="1 2" key="1">
    <citation type="journal article" date="2013" name="BMC Genomics">
        <title>The genome and transcriptome of the pine saprophyte Ophiostoma piceae, and a comparison with the bark beetle-associated pine pathogen Grosmannia clavigera.</title>
        <authorList>
            <person name="Haridas S."/>
            <person name="Wang Y."/>
            <person name="Lim L."/>
            <person name="Massoumi Alamouti S."/>
            <person name="Jackman S."/>
            <person name="Docking R."/>
            <person name="Robertson G."/>
            <person name="Birol I."/>
            <person name="Bohlmann J."/>
            <person name="Breuil C."/>
        </authorList>
    </citation>
    <scope>NUCLEOTIDE SEQUENCE [LARGE SCALE GENOMIC DNA]</scope>
    <source>
        <strain evidence="1 2">UAMH 11346</strain>
    </source>
</reference>
<name>S3BX57_OPHP1</name>
<gene>
    <name evidence="1" type="ORF">F503_08365</name>
</gene>
<protein>
    <submittedName>
        <fullName evidence="1">Uncharacterized protein</fullName>
    </submittedName>
</protein>
<evidence type="ECO:0000313" key="2">
    <source>
        <dbReference type="Proteomes" id="UP000016923"/>
    </source>
</evidence>
<sequence length="342" mass="36841">MLMSPVRFSRRVVSTRRSRSGSVVATSFSSAANFFSRCLHALVVALRRQGQQSLVLCNLQVELGLLLGDNVVERGTLDIETRNGRVRIVPDALELLVEKVEAARHAAVHLVDGHLNGRVGVLLKQLAVAQQALAGIAEPLHGTADLVQCVDKGLRPLPQDLAVTLHQLKVHLIEVKVRVALLVVDLVAVCNGMLELAQPLAGSALLVVHGAVQLVAYDDGRQQDWVRRVGRARAEMLVDNLVKLARLGALGVARSYGSAEVVAQHELPATCEALFAHVRLAEHDVQVRVGVVLVESAPEKGSDNAGALNGAERQVELADHVDVVGVREGNVLRRERLGMFCS</sequence>
<dbReference type="AlphaFoldDB" id="S3BX57"/>
<dbReference type="HOGENOM" id="CLU_811574_0_0_1"/>